<organism evidence="1 2">
    <name type="scientific">Uncinula necator</name>
    <name type="common">Grape powdery mildew</name>
    <dbReference type="NCBI Taxonomy" id="52586"/>
    <lineage>
        <taxon>Eukaryota</taxon>
        <taxon>Fungi</taxon>
        <taxon>Dikarya</taxon>
        <taxon>Ascomycota</taxon>
        <taxon>Pezizomycotina</taxon>
        <taxon>Leotiomycetes</taxon>
        <taxon>Erysiphales</taxon>
        <taxon>Erysiphaceae</taxon>
        <taxon>Erysiphe</taxon>
    </lineage>
</organism>
<evidence type="ECO:0000313" key="1">
    <source>
        <dbReference type="EMBL" id="KHJ33851.1"/>
    </source>
</evidence>
<accession>A0A0B1PA93</accession>
<gene>
    <name evidence="1" type="ORF">EV44_g5499</name>
</gene>
<evidence type="ECO:0000313" key="2">
    <source>
        <dbReference type="Proteomes" id="UP000030854"/>
    </source>
</evidence>
<name>A0A0B1PA93_UNCNE</name>
<dbReference type="PANTHER" id="PTHR11439">
    <property type="entry name" value="GAG-POL-RELATED RETROTRANSPOSON"/>
    <property type="match status" value="1"/>
</dbReference>
<dbReference type="EMBL" id="JNVN01001190">
    <property type="protein sequence ID" value="KHJ33851.1"/>
    <property type="molecule type" value="Genomic_DNA"/>
</dbReference>
<dbReference type="OMA" id="DNQGPIR"/>
<comment type="caution">
    <text evidence="1">The sequence shown here is derived from an EMBL/GenBank/DDBJ whole genome shotgun (WGS) entry which is preliminary data.</text>
</comment>
<dbReference type="STRING" id="52586.A0A0B1PA93"/>
<reference evidence="1 2" key="1">
    <citation type="journal article" date="2014" name="BMC Genomics">
        <title>Adaptive genomic structural variation in the grape powdery mildew pathogen, Erysiphe necator.</title>
        <authorList>
            <person name="Jones L."/>
            <person name="Riaz S."/>
            <person name="Morales-Cruz A."/>
            <person name="Amrine K.C."/>
            <person name="McGuire B."/>
            <person name="Gubler W.D."/>
            <person name="Walker M.A."/>
            <person name="Cantu D."/>
        </authorList>
    </citation>
    <scope>NUCLEOTIDE SEQUENCE [LARGE SCALE GENOMIC DNA]</scope>
    <source>
        <strain evidence="2">c</strain>
    </source>
</reference>
<proteinExistence type="predicted"/>
<keyword evidence="2" id="KW-1185">Reference proteome</keyword>
<dbReference type="PANTHER" id="PTHR11439:SF483">
    <property type="entry name" value="PEPTIDE SYNTHASE GLIP-LIKE, PUTATIVE (AFU_ORTHOLOGUE AFUA_3G12920)-RELATED"/>
    <property type="match status" value="1"/>
</dbReference>
<protein>
    <submittedName>
        <fullName evidence="1">Putative effector</fullName>
    </submittedName>
</protein>
<dbReference type="AlphaFoldDB" id="A0A0B1PA93"/>
<dbReference type="HOGENOM" id="CLU_001650_6_0_1"/>
<dbReference type="Proteomes" id="UP000030854">
    <property type="component" value="Unassembled WGS sequence"/>
</dbReference>
<dbReference type="CDD" id="cd09272">
    <property type="entry name" value="RNase_HI_RT_Ty1"/>
    <property type="match status" value="1"/>
</dbReference>
<sequence length="204" mass="23162">MSNPATRHGQGIKELMRYLRSIVKQKIRYGPGGEDHNDHFVIYTDADWASDVTDRKSLSGGVGMFYGGPFCWMSRKQRCVARSSCESEYISQSTYAMQGQWAAQIFRDFSMPEYIGSNSKTVDMRGDIQGAIALVKNPQLHERSKHIDVCYHHIRDLSEKGKLKIEYIPTADIPADGLTKPLTRIAFERFKNQLGITHESVVSR</sequence>